<organism evidence="2 3">
    <name type="scientific">Streptomyces antimicrobicus</name>
    <dbReference type="NCBI Taxonomy" id="2883108"/>
    <lineage>
        <taxon>Bacteria</taxon>
        <taxon>Bacillati</taxon>
        <taxon>Actinomycetota</taxon>
        <taxon>Actinomycetes</taxon>
        <taxon>Kitasatosporales</taxon>
        <taxon>Streptomycetaceae</taxon>
        <taxon>Streptomyces</taxon>
    </lineage>
</organism>
<dbReference type="RefSeq" id="WP_226726352.1">
    <property type="nucleotide sequence ID" value="NZ_JAJAUY010000023.1"/>
</dbReference>
<reference evidence="2 3" key="1">
    <citation type="submission" date="2021-10" db="EMBL/GenBank/DDBJ databases">
        <title>Streptomyces sp. strain SMC 277, a novel streptomycete isolated from soil.</title>
        <authorList>
            <person name="Chanama M."/>
        </authorList>
    </citation>
    <scope>NUCLEOTIDE SEQUENCE [LARGE SCALE GENOMIC DNA]</scope>
    <source>
        <strain evidence="2 3">SMC 277</strain>
    </source>
</reference>
<protein>
    <submittedName>
        <fullName evidence="2">Uncharacterized protein</fullName>
    </submittedName>
</protein>
<gene>
    <name evidence="2" type="ORF">LG632_08985</name>
</gene>
<accession>A0ABS8B4H7</accession>
<dbReference type="Proteomes" id="UP001199054">
    <property type="component" value="Unassembled WGS sequence"/>
</dbReference>
<feature type="region of interest" description="Disordered" evidence="1">
    <location>
        <begin position="1"/>
        <end position="31"/>
    </location>
</feature>
<dbReference type="EMBL" id="JAJAUY010000023">
    <property type="protein sequence ID" value="MCB5179520.1"/>
    <property type="molecule type" value="Genomic_DNA"/>
</dbReference>
<comment type="caution">
    <text evidence="2">The sequence shown here is derived from an EMBL/GenBank/DDBJ whole genome shotgun (WGS) entry which is preliminary data.</text>
</comment>
<keyword evidence="3" id="KW-1185">Reference proteome</keyword>
<sequence length="56" mass="6189">MTDQPDALAQGDALDTVEPQHDQPAEDESAVFASLRRRVSADNRRIAEHGCIGQWL</sequence>
<proteinExistence type="predicted"/>
<name>A0ABS8B4H7_9ACTN</name>
<evidence type="ECO:0000256" key="1">
    <source>
        <dbReference type="SAM" id="MobiDB-lite"/>
    </source>
</evidence>
<evidence type="ECO:0000313" key="3">
    <source>
        <dbReference type="Proteomes" id="UP001199054"/>
    </source>
</evidence>
<evidence type="ECO:0000313" key="2">
    <source>
        <dbReference type="EMBL" id="MCB5179520.1"/>
    </source>
</evidence>